<dbReference type="CDD" id="cd03233">
    <property type="entry name" value="ABCG_PDR_domain1"/>
    <property type="match status" value="1"/>
</dbReference>
<evidence type="ECO:0000259" key="17">
    <source>
        <dbReference type="PROSITE" id="PS50893"/>
    </source>
</evidence>
<dbReference type="Pfam" id="PF01293">
    <property type="entry name" value="PEPCK_ATP"/>
    <property type="match status" value="1"/>
</dbReference>
<keyword evidence="19" id="KW-1185">Reference proteome</keyword>
<accession>A0ABR0F0L0</accession>
<sequence>MDSTEKPTPLDSDVPGGWISRGASSGDNGRQQSSDATTKTVQQSGSDATQVFSAGGAVGVLHHEPDKDDAFEKDVHPEIALGPGIEETITHDSASEDEDGDISPVKTAKDLEEEPAHSERRPGKRSLTEDDLIKHLSRRNSQRSGDGLSRATTETEAAEEQEEINRLMSRMFGRTRQEHSEEEKTRHVGVVFKHLTVKGMGLGAALQPTVSDPFMGIPRLLSGLFSKGRKAVGKPPIKTIINDFSGVIRPGEMVLVLGRPGSGCSTFLKVIGNQRFGFESIDGDVLYGGTDNHTMLKKYRGEVLYNPEDDLHYATLSVKATLKFALECKTPGKESRNEGESPKDYVKNFLQAVVKLFWIEHTLGTKVGNEYVRGVSGGEKKRVSIAEAMITKASTQCWDNSTRGLDASTALEYVSALRSLTNMAHISTCVALYQAGENLYKQFDKVLLIDEGRCAYFGSTDDAVHYFKDLGFVQPPRWTSADFLTSVTDKHERHIKESWEDRIPRNAAEFGDVFLKSEQHQRNLAEIEAFEQETQKQLEEREREQGKATKRKNYTIPFHKQVWACTHRQFLVMFGDQQSLIGKWGGILFQALIVGSLFYDMPKTSAGVFPRGGVLFFMLLFNALLALAELTAAFESRPILLKHKSFQFYRPAAFAIAQTVVDVPLVLIQVLIFDIVVYWMSNLQRTASQFFISILVLFLLTMTMYAFFRSIGALSRNLDIATRITGVAIQALIVYTGYLIPPSKMHPWFSWLRWINPVQYGFECLMANEFYNLEIQCVSPNLVPQGPNATAQYQGCTIQGSTPVSSRGRLKQPMSGKLLNTDRRPAQPVRTFTPGPPSNSGVDYVKENIAKQQRSNFHSSSLTAKSEITMAAARVNKTALHPGGVEPVHEHTELEEELHERAHIDYDRVAIIANPSVAALYEDALVYETGSAITSSGALSAYSGAKTGRSPSDKRIVKEEGSESEVWWGPVNKPMTPEVWRINRERAVDYLNTRNRIYVIDGFAGWDERYRINVRVVCARAYHALFMYNMLIRPSRKELEHFHPDYVIYNAGAFPANRYTTSMTSNTSVSINFSEKEMVILGTEYAGEMKKGIFTVLFYEMPVKHNVLTLHSSANEGQNGDVTVFFGLSGTGKTTLSADPKRALIGDDEHCWSDRGVFNIEGGCYAKTIGLSAEKEPDIFNAIKFGAILENVVFDPTTRIVDYDDSTLTENTRCAYPIEFIENTKIPCLSTNHPSNIILLTCDARGVLPPISKLNSEQTMFHFISGYTSKMAGTEQGVTEPQATFSSCFAQPFLALHPMRYAKMLADKIQHHNANAWLLNTGWTGAGATTGGKRCPLKYTRAILDAIHSGELAKSEYENYEVFNLQVPKSVSNVPDELLNPAKSWTGTADFKEEVTKLAELFNENFKKYADEATPEVIKAGPQV</sequence>
<dbReference type="HAMAP" id="MF_00453">
    <property type="entry name" value="PEPCK_ATP"/>
    <property type="match status" value="1"/>
</dbReference>
<keyword evidence="6" id="KW-0312">Gluconeogenesis</keyword>
<evidence type="ECO:0000256" key="7">
    <source>
        <dbReference type="ARBA" id="ARBA00022692"/>
    </source>
</evidence>
<evidence type="ECO:0000256" key="12">
    <source>
        <dbReference type="ARBA" id="ARBA00023136"/>
    </source>
</evidence>
<feature type="transmembrane region" description="Helical" evidence="16">
    <location>
        <begin position="655"/>
        <end position="681"/>
    </location>
</feature>
<dbReference type="InterPro" id="IPR001272">
    <property type="entry name" value="PEP_carboxykinase_ATP"/>
</dbReference>
<dbReference type="InterPro" id="IPR015994">
    <property type="entry name" value="PEPCK_ATP_CS"/>
</dbReference>
<proteinExistence type="inferred from homology"/>
<dbReference type="SUPFAM" id="SSF53795">
    <property type="entry name" value="PEP carboxykinase-like"/>
    <property type="match status" value="1"/>
</dbReference>
<feature type="transmembrane region" description="Helical" evidence="16">
    <location>
        <begin position="687"/>
        <end position="708"/>
    </location>
</feature>
<comment type="subcellular location">
    <subcellularLocation>
        <location evidence="1">Membrane</location>
        <topology evidence="1">Multi-pass membrane protein</topology>
    </subcellularLocation>
</comment>
<feature type="transmembrane region" description="Helical" evidence="16">
    <location>
        <begin position="614"/>
        <end position="634"/>
    </location>
</feature>
<dbReference type="NCBIfam" id="NF006820">
    <property type="entry name" value="PRK09344.1-2"/>
    <property type="match status" value="1"/>
</dbReference>
<dbReference type="PROSITE" id="PS50893">
    <property type="entry name" value="ABC_TRANSPORTER_2"/>
    <property type="match status" value="1"/>
</dbReference>
<feature type="compositionally biased region" description="Basic and acidic residues" evidence="15">
    <location>
        <begin position="107"/>
        <end position="134"/>
    </location>
</feature>
<dbReference type="InterPro" id="IPR017871">
    <property type="entry name" value="ABC_transporter-like_CS"/>
</dbReference>
<feature type="region of interest" description="Disordered" evidence="15">
    <location>
        <begin position="802"/>
        <end position="841"/>
    </location>
</feature>
<dbReference type="CDD" id="cd00484">
    <property type="entry name" value="PEPCK_ATP"/>
    <property type="match status" value="1"/>
</dbReference>
<dbReference type="SUPFAM" id="SSF52540">
    <property type="entry name" value="P-loop containing nucleoside triphosphate hydrolases"/>
    <property type="match status" value="1"/>
</dbReference>
<dbReference type="PANTHER" id="PTHR30031">
    <property type="entry name" value="PHOSPHOENOLPYRUVATE CARBOXYKINASE ATP"/>
    <property type="match status" value="1"/>
</dbReference>
<evidence type="ECO:0000256" key="9">
    <source>
        <dbReference type="ARBA" id="ARBA00022793"/>
    </source>
</evidence>
<dbReference type="EC" id="4.1.1.49" evidence="4"/>
<keyword evidence="9" id="KW-0210">Decarboxylase</keyword>
<keyword evidence="7 16" id="KW-0812">Transmembrane</keyword>
<dbReference type="Gene3D" id="2.170.8.10">
    <property type="entry name" value="Phosphoenolpyruvate Carboxykinase, domain 2"/>
    <property type="match status" value="1"/>
</dbReference>
<dbReference type="Proteomes" id="UP001305779">
    <property type="component" value="Unassembled WGS sequence"/>
</dbReference>
<keyword evidence="8" id="KW-0547">Nucleotide-binding</keyword>
<feature type="domain" description="ABC transporter" evidence="17">
    <location>
        <begin position="218"/>
        <end position="476"/>
    </location>
</feature>
<keyword evidence="13" id="KW-0456">Lyase</keyword>
<keyword evidence="11 16" id="KW-1133">Transmembrane helix</keyword>
<evidence type="ECO:0000256" key="13">
    <source>
        <dbReference type="ARBA" id="ARBA00023239"/>
    </source>
</evidence>
<reference evidence="18 19" key="1">
    <citation type="journal article" date="2023" name="G3 (Bethesda)">
        <title>A chromosome-level genome assembly of Zasmidium syzygii isolated from banana leaves.</title>
        <authorList>
            <person name="van Westerhoven A.C."/>
            <person name="Mehrabi R."/>
            <person name="Talebi R."/>
            <person name="Steentjes M.B.F."/>
            <person name="Corcolon B."/>
            <person name="Chong P.A."/>
            <person name="Kema G.H.J."/>
            <person name="Seidl M.F."/>
        </authorList>
    </citation>
    <scope>NUCLEOTIDE SEQUENCE [LARGE SCALE GENOMIC DNA]</scope>
    <source>
        <strain evidence="18 19">P124</strain>
    </source>
</reference>
<dbReference type="Gene3D" id="3.90.228.20">
    <property type="match status" value="1"/>
</dbReference>
<evidence type="ECO:0000256" key="1">
    <source>
        <dbReference type="ARBA" id="ARBA00004141"/>
    </source>
</evidence>
<evidence type="ECO:0000256" key="14">
    <source>
        <dbReference type="ARBA" id="ARBA00047371"/>
    </source>
</evidence>
<feature type="transmembrane region" description="Helical" evidence="16">
    <location>
        <begin position="580"/>
        <end position="599"/>
    </location>
</feature>
<protein>
    <recommendedName>
        <fullName evidence="5">Phosphoenolpyruvate carboxykinase (ATP)</fullName>
        <ecNumber evidence="4">4.1.1.49</ecNumber>
    </recommendedName>
</protein>
<dbReference type="NCBIfam" id="NF006821">
    <property type="entry name" value="PRK09344.1-3"/>
    <property type="match status" value="1"/>
</dbReference>
<keyword evidence="12 16" id="KW-0472">Membrane</keyword>
<evidence type="ECO:0000313" key="18">
    <source>
        <dbReference type="EMBL" id="KAK4506901.1"/>
    </source>
</evidence>
<dbReference type="EMBL" id="JAXOVC010000001">
    <property type="protein sequence ID" value="KAK4506901.1"/>
    <property type="molecule type" value="Genomic_DNA"/>
</dbReference>
<feature type="compositionally biased region" description="Basic and acidic residues" evidence="15">
    <location>
        <begin position="61"/>
        <end position="77"/>
    </location>
</feature>
<dbReference type="SUPFAM" id="SSF68923">
    <property type="entry name" value="PEP carboxykinase N-terminal domain"/>
    <property type="match status" value="1"/>
</dbReference>
<comment type="similarity">
    <text evidence="3">Belongs to the phosphoenolpyruvate carboxykinase (ATP) family.</text>
</comment>
<evidence type="ECO:0000313" key="19">
    <source>
        <dbReference type="Proteomes" id="UP001305779"/>
    </source>
</evidence>
<evidence type="ECO:0000256" key="15">
    <source>
        <dbReference type="SAM" id="MobiDB-lite"/>
    </source>
</evidence>
<dbReference type="InterPro" id="IPR013035">
    <property type="entry name" value="PEP_carboxykinase_C"/>
</dbReference>
<dbReference type="Pfam" id="PF01061">
    <property type="entry name" value="ABC2_membrane"/>
    <property type="match status" value="1"/>
</dbReference>
<evidence type="ECO:0000256" key="6">
    <source>
        <dbReference type="ARBA" id="ARBA00022432"/>
    </source>
</evidence>
<dbReference type="NCBIfam" id="TIGR00224">
    <property type="entry name" value="pckA"/>
    <property type="match status" value="1"/>
</dbReference>
<evidence type="ECO:0000256" key="8">
    <source>
        <dbReference type="ARBA" id="ARBA00022741"/>
    </source>
</evidence>
<evidence type="ECO:0000256" key="4">
    <source>
        <dbReference type="ARBA" id="ARBA00012363"/>
    </source>
</evidence>
<gene>
    <name evidence="18" type="ORF">PRZ48_000634</name>
</gene>
<evidence type="ECO:0000256" key="5">
    <source>
        <dbReference type="ARBA" id="ARBA00021932"/>
    </source>
</evidence>
<comment type="caution">
    <text evidence="18">The sequence shown here is derived from an EMBL/GenBank/DDBJ whole genome shotgun (WGS) entry which is preliminary data.</text>
</comment>
<feature type="region of interest" description="Disordered" evidence="15">
    <location>
        <begin position="1"/>
        <end position="162"/>
    </location>
</feature>
<keyword evidence="10" id="KW-0067">ATP-binding</keyword>
<dbReference type="PROSITE" id="PS00532">
    <property type="entry name" value="PEPCK_ATP"/>
    <property type="match status" value="1"/>
</dbReference>
<comment type="pathway">
    <text evidence="2">Carbohydrate biosynthesis; gluconeogenesis.</text>
</comment>
<dbReference type="Pfam" id="PF00005">
    <property type="entry name" value="ABC_tran"/>
    <property type="match status" value="1"/>
</dbReference>
<evidence type="ECO:0000256" key="16">
    <source>
        <dbReference type="SAM" id="Phobius"/>
    </source>
</evidence>
<dbReference type="InterPro" id="IPR003439">
    <property type="entry name" value="ABC_transporter-like_ATP-bd"/>
</dbReference>
<dbReference type="InterPro" id="IPR008210">
    <property type="entry name" value="PEP_carboxykinase_N"/>
</dbReference>
<dbReference type="InterPro" id="IPR029481">
    <property type="entry name" value="ABC_trans_N"/>
</dbReference>
<comment type="catalytic activity">
    <reaction evidence="14">
        <text>oxaloacetate + ATP = phosphoenolpyruvate + ADP + CO2</text>
        <dbReference type="Rhea" id="RHEA:18617"/>
        <dbReference type="ChEBI" id="CHEBI:16452"/>
        <dbReference type="ChEBI" id="CHEBI:16526"/>
        <dbReference type="ChEBI" id="CHEBI:30616"/>
        <dbReference type="ChEBI" id="CHEBI:58702"/>
        <dbReference type="ChEBI" id="CHEBI:456216"/>
        <dbReference type="EC" id="4.1.1.49"/>
    </reaction>
</comment>
<feature type="compositionally biased region" description="Polar residues" evidence="15">
    <location>
        <begin position="22"/>
        <end position="52"/>
    </location>
</feature>
<dbReference type="InterPro" id="IPR027417">
    <property type="entry name" value="P-loop_NTPase"/>
</dbReference>
<dbReference type="InterPro" id="IPR013525">
    <property type="entry name" value="ABC2_TM"/>
</dbReference>
<dbReference type="Gene3D" id="3.40.449.10">
    <property type="entry name" value="Phosphoenolpyruvate Carboxykinase, domain 1"/>
    <property type="match status" value="1"/>
</dbReference>
<dbReference type="PANTHER" id="PTHR30031:SF0">
    <property type="entry name" value="PHOSPHOENOLPYRUVATE CARBOXYKINASE (ATP)"/>
    <property type="match status" value="1"/>
</dbReference>
<evidence type="ECO:0000256" key="11">
    <source>
        <dbReference type="ARBA" id="ARBA00022989"/>
    </source>
</evidence>
<evidence type="ECO:0000256" key="3">
    <source>
        <dbReference type="ARBA" id="ARBA00006052"/>
    </source>
</evidence>
<evidence type="ECO:0000256" key="10">
    <source>
        <dbReference type="ARBA" id="ARBA00022840"/>
    </source>
</evidence>
<dbReference type="Pfam" id="PF14510">
    <property type="entry name" value="ABC_trans_N"/>
    <property type="match status" value="1"/>
</dbReference>
<dbReference type="PROSITE" id="PS00211">
    <property type="entry name" value="ABC_TRANSPORTER_1"/>
    <property type="match status" value="1"/>
</dbReference>
<dbReference type="InterPro" id="IPR034001">
    <property type="entry name" value="ABCG_PDR_1"/>
</dbReference>
<name>A0ABR0F0L0_ZASCE</name>
<organism evidence="18 19">
    <name type="scientific">Zasmidium cellare</name>
    <name type="common">Wine cellar mold</name>
    <name type="synonym">Racodium cellare</name>
    <dbReference type="NCBI Taxonomy" id="395010"/>
    <lineage>
        <taxon>Eukaryota</taxon>
        <taxon>Fungi</taxon>
        <taxon>Dikarya</taxon>
        <taxon>Ascomycota</taxon>
        <taxon>Pezizomycotina</taxon>
        <taxon>Dothideomycetes</taxon>
        <taxon>Dothideomycetidae</taxon>
        <taxon>Mycosphaerellales</taxon>
        <taxon>Mycosphaerellaceae</taxon>
        <taxon>Zasmidium</taxon>
    </lineage>
</organism>
<dbReference type="Gene3D" id="3.40.50.300">
    <property type="entry name" value="P-loop containing nucleotide triphosphate hydrolases"/>
    <property type="match status" value="1"/>
</dbReference>
<evidence type="ECO:0000256" key="2">
    <source>
        <dbReference type="ARBA" id="ARBA00004742"/>
    </source>
</evidence>